<accession>A0A0F9WP55</accession>
<dbReference type="EMBL" id="LAZR01000230">
    <property type="protein sequence ID" value="KKN80483.1"/>
    <property type="molecule type" value="Genomic_DNA"/>
</dbReference>
<sequence length="156" mass="17474">MMMRKKFLVAYGLSGCWPGYKNACIIESCDEAIEQDAFNIATELWHNQKPGSSLSYIWEEITTIVNDCVLYQSRLTLKAKAKVNQLPYAVHSMGKTFLAKQIYGLRSANDFLKSNKDYGVIHANYAEDVYLVAENESPGINEVELSSTLIAGHVTL</sequence>
<proteinExistence type="predicted"/>
<reference evidence="1" key="1">
    <citation type="journal article" date="2015" name="Nature">
        <title>Complex archaea that bridge the gap between prokaryotes and eukaryotes.</title>
        <authorList>
            <person name="Spang A."/>
            <person name="Saw J.H."/>
            <person name="Jorgensen S.L."/>
            <person name="Zaremba-Niedzwiedzka K."/>
            <person name="Martijn J."/>
            <person name="Lind A.E."/>
            <person name="van Eijk R."/>
            <person name="Schleper C."/>
            <person name="Guy L."/>
            <person name="Ettema T.J."/>
        </authorList>
    </citation>
    <scope>NUCLEOTIDE SEQUENCE</scope>
</reference>
<evidence type="ECO:0000313" key="1">
    <source>
        <dbReference type="EMBL" id="KKN80483.1"/>
    </source>
</evidence>
<protein>
    <submittedName>
        <fullName evidence="1">Uncharacterized protein</fullName>
    </submittedName>
</protein>
<dbReference type="AlphaFoldDB" id="A0A0F9WP55"/>
<organism evidence="1">
    <name type="scientific">marine sediment metagenome</name>
    <dbReference type="NCBI Taxonomy" id="412755"/>
    <lineage>
        <taxon>unclassified sequences</taxon>
        <taxon>metagenomes</taxon>
        <taxon>ecological metagenomes</taxon>
    </lineage>
</organism>
<name>A0A0F9WP55_9ZZZZ</name>
<comment type="caution">
    <text evidence="1">The sequence shown here is derived from an EMBL/GenBank/DDBJ whole genome shotgun (WGS) entry which is preliminary data.</text>
</comment>
<gene>
    <name evidence="1" type="ORF">LCGC14_0329280</name>
</gene>